<proteinExistence type="predicted"/>
<reference evidence="2 3" key="1">
    <citation type="journal article" date="2016" name="Nat. Commun.">
        <title>Thousands of microbial genomes shed light on interconnected biogeochemical processes in an aquifer system.</title>
        <authorList>
            <person name="Anantharaman K."/>
            <person name="Brown C.T."/>
            <person name="Hug L.A."/>
            <person name="Sharon I."/>
            <person name="Castelle C.J."/>
            <person name="Probst A.J."/>
            <person name="Thomas B.C."/>
            <person name="Singh A."/>
            <person name="Wilkins M.J."/>
            <person name="Karaoz U."/>
            <person name="Brodie E.L."/>
            <person name="Williams K.H."/>
            <person name="Hubbard S.S."/>
            <person name="Banfield J.F."/>
        </authorList>
    </citation>
    <scope>NUCLEOTIDE SEQUENCE [LARGE SCALE GENOMIC DNA]</scope>
</reference>
<evidence type="ECO:0008006" key="4">
    <source>
        <dbReference type="Google" id="ProtNLM"/>
    </source>
</evidence>
<keyword evidence="1" id="KW-0472">Membrane</keyword>
<accession>A0A1G2PH18</accession>
<dbReference type="EMBL" id="MHSS01000015">
    <property type="protein sequence ID" value="OHA47624.1"/>
    <property type="molecule type" value="Genomic_DNA"/>
</dbReference>
<dbReference type="AlphaFoldDB" id="A0A1G2PH18"/>
<keyword evidence="1" id="KW-0812">Transmembrane</keyword>
<sequence>MGTIRYRKARRKNKSFVFPQKLKIPPRIILGGIFIIALFGGVWYVIGPMGLLNVKHVRFEGADRVSPDAMQQVIVDHFSGKRFGVAQMSMVFLRPADIRAVLVQEFPRLQEVNIRYTLRPFGFFVHIQERTLAALWCVGKEFEQGTIDTQQCFAADRYGVLFDEAPKSEGALVISIIDTTRADAHLGESVFSEEELGALSEVRDILKNIAGVLVVRIIRAGEHEFRAETAQRWFVIIDPAGDLAAQASALREVLAQVISPEERLALEYIDVRTPGKVFYK</sequence>
<gene>
    <name evidence="2" type="ORF">A2806_03330</name>
</gene>
<feature type="transmembrane region" description="Helical" evidence="1">
    <location>
        <begin position="28"/>
        <end position="46"/>
    </location>
</feature>
<protein>
    <recommendedName>
        <fullName evidence="4">POTRA domain-containing protein</fullName>
    </recommendedName>
</protein>
<evidence type="ECO:0000313" key="3">
    <source>
        <dbReference type="Proteomes" id="UP000177629"/>
    </source>
</evidence>
<name>A0A1G2PH18_9BACT</name>
<keyword evidence="1" id="KW-1133">Transmembrane helix</keyword>
<dbReference type="Proteomes" id="UP000177629">
    <property type="component" value="Unassembled WGS sequence"/>
</dbReference>
<comment type="caution">
    <text evidence="2">The sequence shown here is derived from an EMBL/GenBank/DDBJ whole genome shotgun (WGS) entry which is preliminary data.</text>
</comment>
<organism evidence="2 3">
    <name type="scientific">Candidatus Terrybacteria bacterium RIFCSPHIGHO2_01_FULL_48_17</name>
    <dbReference type="NCBI Taxonomy" id="1802362"/>
    <lineage>
        <taxon>Bacteria</taxon>
        <taxon>Candidatus Terryibacteriota</taxon>
    </lineage>
</organism>
<dbReference type="STRING" id="1802362.A2806_03330"/>
<evidence type="ECO:0000313" key="2">
    <source>
        <dbReference type="EMBL" id="OHA47624.1"/>
    </source>
</evidence>
<evidence type="ECO:0000256" key="1">
    <source>
        <dbReference type="SAM" id="Phobius"/>
    </source>
</evidence>